<organism evidence="2 3">
    <name type="scientific">Kineosporia mesophila</name>
    <dbReference type="NCBI Taxonomy" id="566012"/>
    <lineage>
        <taxon>Bacteria</taxon>
        <taxon>Bacillati</taxon>
        <taxon>Actinomycetota</taxon>
        <taxon>Actinomycetes</taxon>
        <taxon>Kineosporiales</taxon>
        <taxon>Kineosporiaceae</taxon>
        <taxon>Kineosporia</taxon>
    </lineage>
</organism>
<keyword evidence="3" id="KW-1185">Reference proteome</keyword>
<dbReference type="Proteomes" id="UP001501074">
    <property type="component" value="Unassembled WGS sequence"/>
</dbReference>
<sequence length="222" mass="24762">MFTLRKSAAGIVAAAALVGPLALVTTPAAAQTIPSCDVRPRGTTFLTQPKTIDFDVPSARHFTFRLPEIGLYVYDTSVDGDASVAQVDPKKLENADARWHLGTVERERGDGTTDTCTGIWRLRRGTRIEITRVQKIKYGRKVTGTLERVNWGKTPKTRWATYSDQEVDIQFVNARGQWQYGGRVPVEHGRFTFTKQIGERTWRAYFQGTDISGSDYSSEVTG</sequence>
<reference evidence="3" key="1">
    <citation type="journal article" date="2019" name="Int. J. Syst. Evol. Microbiol.">
        <title>The Global Catalogue of Microorganisms (GCM) 10K type strain sequencing project: providing services to taxonomists for standard genome sequencing and annotation.</title>
        <authorList>
            <consortium name="The Broad Institute Genomics Platform"/>
            <consortium name="The Broad Institute Genome Sequencing Center for Infectious Disease"/>
            <person name="Wu L."/>
            <person name="Ma J."/>
        </authorList>
    </citation>
    <scope>NUCLEOTIDE SEQUENCE [LARGE SCALE GENOMIC DNA]</scope>
    <source>
        <strain evidence="3">JCM 16902</strain>
    </source>
</reference>
<evidence type="ECO:0000313" key="3">
    <source>
        <dbReference type="Proteomes" id="UP001501074"/>
    </source>
</evidence>
<evidence type="ECO:0000313" key="2">
    <source>
        <dbReference type="EMBL" id="GAA3606276.1"/>
    </source>
</evidence>
<feature type="signal peptide" evidence="1">
    <location>
        <begin position="1"/>
        <end position="30"/>
    </location>
</feature>
<name>A0ABP6ZE11_9ACTN</name>
<proteinExistence type="predicted"/>
<keyword evidence="1" id="KW-0732">Signal</keyword>
<evidence type="ECO:0000256" key="1">
    <source>
        <dbReference type="SAM" id="SignalP"/>
    </source>
</evidence>
<accession>A0ABP6ZE11</accession>
<feature type="chain" id="PRO_5046453228" evidence="1">
    <location>
        <begin position="31"/>
        <end position="222"/>
    </location>
</feature>
<dbReference type="RefSeq" id="WP_231483254.1">
    <property type="nucleotide sequence ID" value="NZ_BAAAZO010000003.1"/>
</dbReference>
<gene>
    <name evidence="2" type="ORF">GCM10022223_22700</name>
</gene>
<comment type="caution">
    <text evidence="2">The sequence shown here is derived from an EMBL/GenBank/DDBJ whole genome shotgun (WGS) entry which is preliminary data.</text>
</comment>
<protein>
    <submittedName>
        <fullName evidence="2">Uncharacterized protein</fullName>
    </submittedName>
</protein>
<dbReference type="EMBL" id="BAAAZO010000003">
    <property type="protein sequence ID" value="GAA3606276.1"/>
    <property type="molecule type" value="Genomic_DNA"/>
</dbReference>